<protein>
    <submittedName>
        <fullName evidence="1">Uncharacterized protein</fullName>
    </submittedName>
</protein>
<dbReference type="Proteomes" id="UP000005237">
    <property type="component" value="Unassembled WGS sequence"/>
</dbReference>
<dbReference type="AlphaFoldDB" id="A0A8R1ED67"/>
<keyword evidence="2" id="KW-1185">Reference proteome</keyword>
<evidence type="ECO:0000313" key="2">
    <source>
        <dbReference type="Proteomes" id="UP000005237"/>
    </source>
</evidence>
<name>A0A8R1ED67_CAEJA</name>
<organism evidence="1 2">
    <name type="scientific">Caenorhabditis japonica</name>
    <dbReference type="NCBI Taxonomy" id="281687"/>
    <lineage>
        <taxon>Eukaryota</taxon>
        <taxon>Metazoa</taxon>
        <taxon>Ecdysozoa</taxon>
        <taxon>Nematoda</taxon>
        <taxon>Chromadorea</taxon>
        <taxon>Rhabditida</taxon>
        <taxon>Rhabditina</taxon>
        <taxon>Rhabditomorpha</taxon>
        <taxon>Rhabditoidea</taxon>
        <taxon>Rhabditidae</taxon>
        <taxon>Peloderinae</taxon>
        <taxon>Caenorhabditis</taxon>
    </lineage>
</organism>
<sequence>MVVCPWRAPLGTSGRRQNYHGRLLLCLTAKGQGPDLAPTNYHLVPDMQRVLEGTDFKKNRHTVDDKEVKYY</sequence>
<accession>A0A8R1ED67</accession>
<evidence type="ECO:0000313" key="1">
    <source>
        <dbReference type="EnsemblMetazoa" id="CJA32604.1"/>
    </source>
</evidence>
<reference evidence="2" key="1">
    <citation type="submission" date="2010-08" db="EMBL/GenBank/DDBJ databases">
        <authorList>
            <consortium name="Caenorhabditis japonica Sequencing Consortium"/>
            <person name="Wilson R.K."/>
        </authorList>
    </citation>
    <scope>NUCLEOTIDE SEQUENCE [LARGE SCALE GENOMIC DNA]</scope>
    <source>
        <strain evidence="2">DF5081</strain>
    </source>
</reference>
<dbReference type="EnsemblMetazoa" id="CJA32604.1">
    <property type="protein sequence ID" value="CJA32604.1"/>
    <property type="gene ID" value="WBGene00208451"/>
</dbReference>
<reference evidence="1" key="2">
    <citation type="submission" date="2022-06" db="UniProtKB">
        <authorList>
            <consortium name="EnsemblMetazoa"/>
        </authorList>
    </citation>
    <scope>IDENTIFICATION</scope>
    <source>
        <strain evidence="1">DF5081</strain>
    </source>
</reference>
<proteinExistence type="predicted"/>